<evidence type="ECO:0000313" key="2">
    <source>
        <dbReference type="Proteomes" id="UP001378592"/>
    </source>
</evidence>
<dbReference type="AlphaFoldDB" id="A0AAN9VWD9"/>
<dbReference type="Proteomes" id="UP001378592">
    <property type="component" value="Unassembled WGS sequence"/>
</dbReference>
<accession>A0AAN9VWD9</accession>
<protein>
    <submittedName>
        <fullName evidence="1">Uncharacterized protein</fullName>
    </submittedName>
</protein>
<gene>
    <name evidence="1" type="ORF">R5R35_010353</name>
</gene>
<name>A0AAN9VWD9_9ORTH</name>
<dbReference type="EMBL" id="JAZDUA010000037">
    <property type="protein sequence ID" value="KAK7871553.1"/>
    <property type="molecule type" value="Genomic_DNA"/>
</dbReference>
<reference evidence="1 2" key="1">
    <citation type="submission" date="2024-03" db="EMBL/GenBank/DDBJ databases">
        <title>The genome assembly and annotation of the cricket Gryllus longicercus Weissman &amp; Gray.</title>
        <authorList>
            <person name="Szrajer S."/>
            <person name="Gray D."/>
            <person name="Ylla G."/>
        </authorList>
    </citation>
    <scope>NUCLEOTIDE SEQUENCE [LARGE SCALE GENOMIC DNA]</scope>
    <source>
        <strain evidence="1">DAG 2021-001</strain>
        <tissue evidence="1">Whole body minus gut</tissue>
    </source>
</reference>
<keyword evidence="2" id="KW-1185">Reference proteome</keyword>
<organism evidence="1 2">
    <name type="scientific">Gryllus longicercus</name>
    <dbReference type="NCBI Taxonomy" id="2509291"/>
    <lineage>
        <taxon>Eukaryota</taxon>
        <taxon>Metazoa</taxon>
        <taxon>Ecdysozoa</taxon>
        <taxon>Arthropoda</taxon>
        <taxon>Hexapoda</taxon>
        <taxon>Insecta</taxon>
        <taxon>Pterygota</taxon>
        <taxon>Neoptera</taxon>
        <taxon>Polyneoptera</taxon>
        <taxon>Orthoptera</taxon>
        <taxon>Ensifera</taxon>
        <taxon>Gryllidea</taxon>
        <taxon>Grylloidea</taxon>
        <taxon>Gryllidae</taxon>
        <taxon>Gryllinae</taxon>
        <taxon>Gryllus</taxon>
    </lineage>
</organism>
<comment type="caution">
    <text evidence="1">The sequence shown here is derived from an EMBL/GenBank/DDBJ whole genome shotgun (WGS) entry which is preliminary data.</text>
</comment>
<sequence>MGDRPQHRLPATADNIERALQRIRDIGGSLRDLDDDSLAHLPVTFLTHWAAREVPHVYSRLPLHIQKLQSIQELLPCLEHYNKGRTHIDGPPPAKRNCYGCRRR</sequence>
<evidence type="ECO:0000313" key="1">
    <source>
        <dbReference type="EMBL" id="KAK7871553.1"/>
    </source>
</evidence>
<proteinExistence type="predicted"/>